<dbReference type="SUPFAM" id="SSF56059">
    <property type="entry name" value="Glutathione synthetase ATP-binding domain-like"/>
    <property type="match status" value="1"/>
</dbReference>
<feature type="domain" description="Biotin carboxylation" evidence="18">
    <location>
        <begin position="135"/>
        <end position="635"/>
    </location>
</feature>
<feature type="compositionally biased region" description="Polar residues" evidence="16">
    <location>
        <begin position="1296"/>
        <end position="1310"/>
    </location>
</feature>
<dbReference type="Gene3D" id="2.40.50.100">
    <property type="match status" value="1"/>
</dbReference>
<keyword evidence="10" id="KW-0092">Biotin</keyword>
<feature type="domain" description="ATP-grasp" evidence="17">
    <location>
        <begin position="291"/>
        <end position="483"/>
    </location>
</feature>
<dbReference type="FunFam" id="2.40.50.100:FF:000005">
    <property type="entry name" value="Acetyl-CoA carboxylase 1"/>
    <property type="match status" value="1"/>
</dbReference>
<dbReference type="Pfam" id="PF21385">
    <property type="entry name" value="ACCA_BT"/>
    <property type="match status" value="1"/>
</dbReference>
<dbReference type="InterPro" id="IPR057434">
    <property type="entry name" value="LMF1/2_N"/>
</dbReference>
<keyword evidence="4" id="KW-0436">Ligase</keyword>
<dbReference type="InterPro" id="IPR049074">
    <property type="entry name" value="ACCA_BT"/>
</dbReference>
<dbReference type="GO" id="GO:0003989">
    <property type="term" value="F:acetyl-CoA carboxylase activity"/>
    <property type="evidence" value="ECO:0007669"/>
    <property type="project" value="UniProtKB-EC"/>
</dbReference>
<keyword evidence="11" id="KW-0511">Multifunctional enzyme</keyword>
<evidence type="ECO:0000256" key="11">
    <source>
        <dbReference type="ARBA" id="ARBA00023268"/>
    </source>
</evidence>
<evidence type="ECO:0000259" key="18">
    <source>
        <dbReference type="PROSITE" id="PS50979"/>
    </source>
</evidence>
<keyword evidence="15" id="KW-0256">Endoplasmic reticulum</keyword>
<feature type="transmembrane region" description="Helical" evidence="15">
    <location>
        <begin position="2502"/>
        <end position="2522"/>
    </location>
</feature>
<dbReference type="InterPro" id="IPR011764">
    <property type="entry name" value="Biotin_carboxylation_dom"/>
</dbReference>
<evidence type="ECO:0000256" key="14">
    <source>
        <dbReference type="PROSITE-ProRule" id="PRU00409"/>
    </source>
</evidence>
<dbReference type="SUPFAM" id="SSF51230">
    <property type="entry name" value="Single hybrid motif"/>
    <property type="match status" value="1"/>
</dbReference>
<dbReference type="SUPFAM" id="SSF52096">
    <property type="entry name" value="ClpP/crotonase"/>
    <property type="match status" value="2"/>
</dbReference>
<dbReference type="InterPro" id="IPR000089">
    <property type="entry name" value="Biotin_lipoyl"/>
</dbReference>
<dbReference type="FunFam" id="2.40.460.10:FF:000001">
    <property type="entry name" value="Acetyl-CoA carboxylase 1"/>
    <property type="match status" value="1"/>
</dbReference>
<dbReference type="InterPro" id="IPR005481">
    <property type="entry name" value="BC-like_N"/>
</dbReference>
<evidence type="ECO:0000256" key="1">
    <source>
        <dbReference type="ARBA" id="ARBA00001953"/>
    </source>
</evidence>
<comment type="function">
    <text evidence="15">Involved in the maturation of specific proteins in the endoplasmic reticulum.</text>
</comment>
<dbReference type="InterPro" id="IPR013537">
    <property type="entry name" value="AcCoA_COase_cen"/>
</dbReference>
<dbReference type="EMBL" id="CAJOBQ010000118">
    <property type="protein sequence ID" value="CAF4262701.1"/>
    <property type="molecule type" value="Genomic_DNA"/>
</dbReference>
<dbReference type="SUPFAM" id="SSF51246">
    <property type="entry name" value="Rudiment single hybrid motif"/>
    <property type="match status" value="1"/>
</dbReference>
<feature type="domain" description="CoA carboxyltransferase C-terminal" evidence="20">
    <location>
        <begin position="1995"/>
        <end position="2326"/>
    </location>
</feature>
<feature type="region of interest" description="Disordered" evidence="16">
    <location>
        <begin position="1684"/>
        <end position="1709"/>
    </location>
</feature>
<dbReference type="FunFam" id="3.90.226.10:FF:000010">
    <property type="entry name" value="acetyl-CoA carboxylase isoform X2"/>
    <property type="match status" value="1"/>
</dbReference>
<dbReference type="SMART" id="SM00878">
    <property type="entry name" value="Biotin_carb_C"/>
    <property type="match status" value="1"/>
</dbReference>
<evidence type="ECO:0000256" key="4">
    <source>
        <dbReference type="ARBA" id="ARBA00022598"/>
    </source>
</evidence>
<dbReference type="GO" id="GO:0004075">
    <property type="term" value="F:biotin carboxylase activity"/>
    <property type="evidence" value="ECO:0007669"/>
    <property type="project" value="UniProtKB-EC"/>
</dbReference>
<comment type="similarity">
    <text evidence="15">Belongs to the lipase maturation factor family.</text>
</comment>
<dbReference type="InterPro" id="IPR057433">
    <property type="entry name" value="LMF1/2_C"/>
</dbReference>
<dbReference type="Pfam" id="PF02786">
    <property type="entry name" value="CPSase_L_D2"/>
    <property type="match status" value="1"/>
</dbReference>
<evidence type="ECO:0000256" key="15">
    <source>
        <dbReference type="RuleBase" id="RU361229"/>
    </source>
</evidence>
<dbReference type="Pfam" id="PF08326">
    <property type="entry name" value="ACC_central"/>
    <property type="match status" value="1"/>
</dbReference>
<dbReference type="GO" id="GO:0005789">
    <property type="term" value="C:endoplasmic reticulum membrane"/>
    <property type="evidence" value="ECO:0007669"/>
    <property type="project" value="UniProtKB-SubCell"/>
</dbReference>
<dbReference type="Pfam" id="PF25179">
    <property type="entry name" value="LMF1_C"/>
    <property type="match status" value="1"/>
</dbReference>
<dbReference type="InterPro" id="IPR034733">
    <property type="entry name" value="AcCoA_carboxyl_beta"/>
</dbReference>
<keyword evidence="7 14" id="KW-0067">ATP-binding</keyword>
<dbReference type="InterPro" id="IPR005479">
    <property type="entry name" value="CPAse_ATP-bd"/>
</dbReference>
<evidence type="ECO:0000256" key="16">
    <source>
        <dbReference type="SAM" id="MobiDB-lite"/>
    </source>
</evidence>
<dbReference type="GO" id="GO:0006633">
    <property type="term" value="P:fatty acid biosynthetic process"/>
    <property type="evidence" value="ECO:0007669"/>
    <property type="project" value="UniProtKB-KW"/>
</dbReference>
<keyword evidence="9" id="KW-0275">Fatty acid biosynthesis</keyword>
<keyword evidence="15" id="KW-0472">Membrane</keyword>
<feature type="domain" description="CoA carboxyltransferase N-terminal" evidence="19">
    <location>
        <begin position="1602"/>
        <end position="1990"/>
    </location>
</feature>
<dbReference type="InterPro" id="IPR016185">
    <property type="entry name" value="PreATP-grasp_dom_sf"/>
</dbReference>
<dbReference type="InterPro" id="IPR016024">
    <property type="entry name" value="ARM-type_fold"/>
</dbReference>
<feature type="compositionally biased region" description="Low complexity" evidence="16">
    <location>
        <begin position="1286"/>
        <end position="1295"/>
    </location>
</feature>
<dbReference type="InterPro" id="IPR013815">
    <property type="entry name" value="ATP_grasp_subdomain_1"/>
</dbReference>
<evidence type="ECO:0000256" key="10">
    <source>
        <dbReference type="ARBA" id="ARBA00023267"/>
    </source>
</evidence>
<name>A0A820FGS1_9BILA</name>
<dbReference type="Pfam" id="PF06762">
    <property type="entry name" value="LMF1"/>
    <property type="match status" value="1"/>
</dbReference>
<keyword evidence="5 14" id="KW-0547">Nucleotide-binding</keyword>
<dbReference type="PROSITE" id="PS00867">
    <property type="entry name" value="CPSASE_2"/>
    <property type="match status" value="1"/>
</dbReference>
<dbReference type="InterPro" id="IPR011762">
    <property type="entry name" value="COA_CT_N"/>
</dbReference>
<keyword evidence="8" id="KW-0443">Lipid metabolism</keyword>
<dbReference type="InterPro" id="IPR049076">
    <property type="entry name" value="ACCA"/>
</dbReference>
<protein>
    <recommendedName>
        <fullName evidence="15">Lipase maturation factor</fullName>
    </recommendedName>
</protein>
<dbReference type="Pfam" id="PF02785">
    <property type="entry name" value="Biotin_carb_C"/>
    <property type="match status" value="1"/>
</dbReference>
<dbReference type="PANTHER" id="PTHR45728:SF3">
    <property type="entry name" value="ACETYL-COA CARBOXYLASE"/>
    <property type="match status" value="1"/>
</dbReference>
<dbReference type="Proteomes" id="UP000663862">
    <property type="component" value="Unassembled WGS sequence"/>
</dbReference>
<feature type="transmembrane region" description="Helical" evidence="15">
    <location>
        <begin position="2529"/>
        <end position="2548"/>
    </location>
</feature>
<evidence type="ECO:0000259" key="17">
    <source>
        <dbReference type="PROSITE" id="PS50975"/>
    </source>
</evidence>
<evidence type="ECO:0000259" key="19">
    <source>
        <dbReference type="PROSITE" id="PS50980"/>
    </source>
</evidence>
<comment type="catalytic activity">
    <reaction evidence="13">
        <text>N(6)-biotinyl-L-lysyl-[protein] + hydrogencarbonate + ATP = N(6)-carboxybiotinyl-L-lysyl-[protein] + ADP + phosphate + H(+)</text>
        <dbReference type="Rhea" id="RHEA:13501"/>
        <dbReference type="Rhea" id="RHEA-COMP:10505"/>
        <dbReference type="Rhea" id="RHEA-COMP:10506"/>
        <dbReference type="ChEBI" id="CHEBI:15378"/>
        <dbReference type="ChEBI" id="CHEBI:17544"/>
        <dbReference type="ChEBI" id="CHEBI:30616"/>
        <dbReference type="ChEBI" id="CHEBI:43474"/>
        <dbReference type="ChEBI" id="CHEBI:83144"/>
        <dbReference type="ChEBI" id="CHEBI:83145"/>
        <dbReference type="ChEBI" id="CHEBI:456216"/>
        <dbReference type="EC" id="6.3.4.14"/>
    </reaction>
</comment>
<dbReference type="GO" id="GO:0051604">
    <property type="term" value="P:protein maturation"/>
    <property type="evidence" value="ECO:0007669"/>
    <property type="project" value="InterPro"/>
</dbReference>
<reference evidence="21" key="1">
    <citation type="submission" date="2021-02" db="EMBL/GenBank/DDBJ databases">
        <authorList>
            <person name="Nowell W R."/>
        </authorList>
    </citation>
    <scope>NUCLEOTIDE SEQUENCE</scope>
</reference>
<gene>
    <name evidence="21" type="ORF">TSG867_LOCUS3816</name>
</gene>
<feature type="region of interest" description="Disordered" evidence="16">
    <location>
        <begin position="1"/>
        <end position="42"/>
    </location>
</feature>
<evidence type="ECO:0000313" key="21">
    <source>
        <dbReference type="EMBL" id="CAF4262701.1"/>
    </source>
</evidence>
<comment type="caution">
    <text evidence="21">The sequence shown here is derived from an EMBL/GenBank/DDBJ whole genome shotgun (WGS) entry which is preliminary data.</text>
</comment>
<dbReference type="Gene3D" id="2.40.460.10">
    <property type="entry name" value="Biotin dependent carboxylase carboxyltransferase"/>
    <property type="match status" value="1"/>
</dbReference>
<feature type="compositionally biased region" description="Low complexity" evidence="16">
    <location>
        <begin position="1684"/>
        <end position="1701"/>
    </location>
</feature>
<accession>A0A820FGS1</accession>
<dbReference type="GO" id="GO:0046872">
    <property type="term" value="F:metal ion binding"/>
    <property type="evidence" value="ECO:0007669"/>
    <property type="project" value="InterPro"/>
</dbReference>
<feature type="transmembrane region" description="Helical" evidence="15">
    <location>
        <begin position="2560"/>
        <end position="2584"/>
    </location>
</feature>
<comment type="cofactor">
    <cofactor evidence="1">
        <name>biotin</name>
        <dbReference type="ChEBI" id="CHEBI:57586"/>
    </cofactor>
</comment>
<dbReference type="PROSITE" id="PS50975">
    <property type="entry name" value="ATP_GRASP"/>
    <property type="match status" value="1"/>
</dbReference>
<comment type="subcellular location">
    <subcellularLocation>
        <location evidence="15">Endoplasmic reticulum membrane</location>
        <topology evidence="15">Multi-pass membrane protein</topology>
    </subcellularLocation>
</comment>
<dbReference type="Gene3D" id="3.30.470.20">
    <property type="entry name" value="ATP-grasp fold, B domain"/>
    <property type="match status" value="1"/>
</dbReference>
<dbReference type="SUPFAM" id="SSF52440">
    <property type="entry name" value="PreATP-grasp domain"/>
    <property type="match status" value="1"/>
</dbReference>
<dbReference type="CDD" id="cd06850">
    <property type="entry name" value="biotinyl_domain"/>
    <property type="match status" value="1"/>
</dbReference>
<keyword evidence="3" id="KW-0444">Lipid biosynthesis</keyword>
<dbReference type="PROSITE" id="PS50980">
    <property type="entry name" value="COA_CT_NTER"/>
    <property type="match status" value="1"/>
</dbReference>
<evidence type="ECO:0000256" key="12">
    <source>
        <dbReference type="ARBA" id="ARBA00048065"/>
    </source>
</evidence>
<organism evidence="21 22">
    <name type="scientific">Rotaria socialis</name>
    <dbReference type="NCBI Taxonomy" id="392032"/>
    <lineage>
        <taxon>Eukaryota</taxon>
        <taxon>Metazoa</taxon>
        <taxon>Spiralia</taxon>
        <taxon>Gnathifera</taxon>
        <taxon>Rotifera</taxon>
        <taxon>Eurotatoria</taxon>
        <taxon>Bdelloidea</taxon>
        <taxon>Philodinida</taxon>
        <taxon>Philodinidae</taxon>
        <taxon>Rotaria</taxon>
    </lineage>
</organism>
<comment type="catalytic activity">
    <reaction evidence="12">
        <text>hydrogencarbonate + acetyl-CoA + ATP = malonyl-CoA + ADP + phosphate + H(+)</text>
        <dbReference type="Rhea" id="RHEA:11308"/>
        <dbReference type="ChEBI" id="CHEBI:15378"/>
        <dbReference type="ChEBI" id="CHEBI:17544"/>
        <dbReference type="ChEBI" id="CHEBI:30616"/>
        <dbReference type="ChEBI" id="CHEBI:43474"/>
        <dbReference type="ChEBI" id="CHEBI:57288"/>
        <dbReference type="ChEBI" id="CHEBI:57384"/>
        <dbReference type="ChEBI" id="CHEBI:456216"/>
        <dbReference type="EC" id="6.4.1.2"/>
    </reaction>
</comment>
<dbReference type="FunFam" id="3.30.1490.20:FF:000003">
    <property type="entry name" value="acetyl-CoA carboxylase isoform X1"/>
    <property type="match status" value="1"/>
</dbReference>
<evidence type="ECO:0000256" key="8">
    <source>
        <dbReference type="ARBA" id="ARBA00023098"/>
    </source>
</evidence>
<dbReference type="SUPFAM" id="SSF48371">
    <property type="entry name" value="ARM repeat"/>
    <property type="match status" value="1"/>
</dbReference>
<evidence type="ECO:0000256" key="5">
    <source>
        <dbReference type="ARBA" id="ARBA00022741"/>
    </source>
</evidence>
<dbReference type="Pfam" id="PF00289">
    <property type="entry name" value="Biotin_carb_N"/>
    <property type="match status" value="1"/>
</dbReference>
<dbReference type="Gene3D" id="3.90.226.10">
    <property type="entry name" value="2-enoyl-CoA Hydratase, Chain A, domain 1"/>
    <property type="match status" value="3"/>
</dbReference>
<dbReference type="GO" id="GO:0005739">
    <property type="term" value="C:mitochondrion"/>
    <property type="evidence" value="ECO:0007669"/>
    <property type="project" value="TreeGrafter"/>
</dbReference>
<evidence type="ECO:0000259" key="20">
    <source>
        <dbReference type="PROSITE" id="PS50989"/>
    </source>
</evidence>
<feature type="region of interest" description="Disordered" evidence="16">
    <location>
        <begin position="1286"/>
        <end position="1310"/>
    </location>
</feature>
<dbReference type="GO" id="GO:2001295">
    <property type="term" value="P:malonyl-CoA biosynthetic process"/>
    <property type="evidence" value="ECO:0007669"/>
    <property type="project" value="UniProtKB-UniPathway"/>
</dbReference>
<dbReference type="InterPro" id="IPR005482">
    <property type="entry name" value="Biotin_COase_C"/>
</dbReference>
<dbReference type="Gene3D" id="3.40.50.20">
    <property type="match status" value="1"/>
</dbReference>
<evidence type="ECO:0000256" key="3">
    <source>
        <dbReference type="ARBA" id="ARBA00022516"/>
    </source>
</evidence>
<evidence type="ECO:0000256" key="2">
    <source>
        <dbReference type="ARBA" id="ARBA00004956"/>
    </source>
</evidence>
<evidence type="ECO:0000256" key="13">
    <source>
        <dbReference type="ARBA" id="ARBA00048600"/>
    </source>
</evidence>
<dbReference type="InterPro" id="IPR029045">
    <property type="entry name" value="ClpP/crotonase-like_dom_sf"/>
</dbReference>
<evidence type="ECO:0000313" key="22">
    <source>
        <dbReference type="Proteomes" id="UP000663862"/>
    </source>
</evidence>
<keyword evidence="6" id="KW-0276">Fatty acid metabolism</keyword>
<dbReference type="UniPathway" id="UPA00655">
    <property type="reaction ID" value="UER00711"/>
</dbReference>
<dbReference type="Gene3D" id="3.30.1490.20">
    <property type="entry name" value="ATP-grasp fold, A domain"/>
    <property type="match status" value="1"/>
</dbReference>
<keyword evidence="15" id="KW-1133">Transmembrane helix</keyword>
<dbReference type="InterPro" id="IPR011761">
    <property type="entry name" value="ATP-grasp"/>
</dbReference>
<feature type="transmembrane region" description="Helical" evidence="15">
    <location>
        <begin position="2696"/>
        <end position="2715"/>
    </location>
</feature>
<feature type="transmembrane region" description="Helical" evidence="15">
    <location>
        <begin position="2727"/>
        <end position="2747"/>
    </location>
</feature>
<evidence type="ECO:0000256" key="7">
    <source>
        <dbReference type="ARBA" id="ARBA00022840"/>
    </source>
</evidence>
<dbReference type="InterPro" id="IPR011763">
    <property type="entry name" value="COA_CT_C"/>
</dbReference>
<evidence type="ECO:0000256" key="6">
    <source>
        <dbReference type="ARBA" id="ARBA00022832"/>
    </source>
</evidence>
<keyword evidence="15" id="KW-0812">Transmembrane</keyword>
<dbReference type="Pfam" id="PF01039">
    <property type="entry name" value="Carboxyl_trans"/>
    <property type="match status" value="1"/>
</dbReference>
<proteinExistence type="inferred from homology"/>
<feature type="compositionally biased region" description="Basic and acidic residues" evidence="16">
    <location>
        <begin position="1"/>
        <end position="19"/>
    </location>
</feature>
<comment type="pathway">
    <text evidence="2">Lipid metabolism; malonyl-CoA biosynthesis; malonyl-CoA from acetyl-CoA: step 1/1.</text>
</comment>
<feature type="transmembrane region" description="Helical" evidence="15">
    <location>
        <begin position="2659"/>
        <end position="2676"/>
    </location>
</feature>
<dbReference type="Pfam" id="PF00364">
    <property type="entry name" value="Biotin_lipoyl"/>
    <property type="match status" value="1"/>
</dbReference>
<dbReference type="PANTHER" id="PTHR45728">
    <property type="entry name" value="ACETYL-COA CARBOXYLASE, ISOFORM A"/>
    <property type="match status" value="1"/>
</dbReference>
<dbReference type="Gene3D" id="3.90.1770.10">
    <property type="entry name" value="PreATP-grasp domain"/>
    <property type="match status" value="1"/>
</dbReference>
<dbReference type="PROSITE" id="PS50979">
    <property type="entry name" value="BC"/>
    <property type="match status" value="1"/>
</dbReference>
<dbReference type="InterPro" id="IPR011053">
    <property type="entry name" value="Single_hybrid_motif"/>
</dbReference>
<sequence length="2965" mass="339095">MSTHRDEKGLDSKLDEKNDQQSSNVKFDLGAPQLNDDYDQSVDNEADDQFEFSALSKPSSTSSMDSTTNITNTHGSVVNTKMPLNNDTHSGNKSALRRYARQMSGVSFGSTSSFRQQPFAATPKALSEILGGHRIINKILIANNGIAAVKCMRSIRRWSYEMFRQENAIKFVAMVTPEDMKANAEYIRYADHYVNVQGGPSHMNYSNCELIVDIAKRFPVEAVWAGWGHASENPKLPELLRHNGIAFIGPPEQAMWALGDKIASTIIAQSADVPTLTWSGSHIKLKTNVGESQNVNVPMELYEQACFADYQKGLESAIKIGFPVMIKASEGGGGKGIRKCTKSEEFENLFRQVQTEVPGSPIFLMKYADSCRHLEVQIIADESGQAISLFGRDCSIQRRHQKIIEEAPAVIAPREILEQMEKAAVRLAKMVGYISAGTVEYLYNPADQTFFFLELNPRLQVEHPCTEMITDVNLPACQLQIAMGISLHRIKSIRLLYGEEPLGVSPIDFDNPKHKPVPNGHAIAARITSENPDEGFKPSSGTVEELNFRSRQNVWGYFSISSSGGLHEFADSQFGHIFSYGDTRDDARENLVVALKELSIRGDFHSTVEILIRLLETEVFINNTVKTSWLDTLIAERFKTEKPNTMISLVCGAIHAADERFRTNFQNFQSSLERGQILPMHSLSVSTHVELLCDSIKYKLQVTKCGPSCFFVVMNESYVEVEANRMNDGGILINLDGSSYLTFMKEDVDSYRIIVNNKSCVFQKENDPSVLRQIKLIFLFLLNIDLFFRSPSAGKLLHYTVEDGGPIEAGQTYAEIEVMKMVTELRCPSKGHLQWNKRPGAILDASCVLAHVIFEDSLQIPQSKLYDGKFSFEIKNHSTITKLNQIFQTTKQVLENILQGYTYPEPYFRERVKLTVENLFTILRDPSLPLLEAEEIISNISERMPQEVKKEIQKLLKNYKSNLTSVLVQFPSQLIAAFIDNYATKLEHRSDRDVFFATVQSLVQLVKRYRNGIKGHMKTVITDLIRNYLTIEALFQFGQYDKCLTQLRDKHKIEMHKVVEIVFSHANYSAKNSLVIMLIDLLFERDPRLTDESTALLSELTLLTHASNAKVALKARQVLIEFQQPPYEVRLNQMESIFLSALDMYGHKFCQDNLQKLILSETSIFDVLHSFYFHPNVQVRQSALEVYVRRSYISYDLISIQHGFLSNGTCTVQFSLYLPLNHPNRLYVQENTPRTGSCTDDIMVIDDEDPQLFRRTGIIAAFENLEQASSFFDELLIPFSSTSSNNNNRSLTASRQSLKTHSRQSSYDSVASQKPTVKIDQATNLIYVFIKDDSSLQQNFKLENVFREFLQSKYQPCTEKNIRRVTFSLASKRQFPAYFTYRKRLDFEEDKIFRNLEPALAYQLELYRLRSFDLEFVPTSNHKVHIYLGKGKVHNKQYDTADYRLFARSIIRHSDLVTKETSYEYLQNEAERTLLEALDELEIAFSHPLAKKTDCNHVFMCFVPTVCIEPSKVEESIREMVLRYGMRLWKLRILQAELKMTIRLTPYSEALPFRAFMTYESGYHLDISLYREVTNQATGQTVFQTYNIGKPGPLDGRALHEPYLTKDQLQYKRFTAQSNSTTYVYDLPEMFRRALIVLWKQYSDLNKSKDQSMPKDNFICQELILDITNQSNINNLASPVSPTAISSTSISSSPSSAKPSSLQSFTFDTKESNDRLQQCGLITRTRSPAENDCGVVAWRIRMKTPECSDGRTIIVIANDITYKIGSFGIEEDLLFQRSSELARLERVPRIYISANSGARIGLAEELKFLYNIAWNDSKDVEKGIRYLYLTPDDYARVSNMNCVRTEVVNDDGETRYKIIDIIGKENSIGVENLRGSGMIAGETSLAYNLIPTISLVTCRAVGIGAYLVRLGSRVIQVENSHIILTGAGALNKVLGREVYNSNNQLGGIQIMFNNGITHDVVKDDFEGCLLILRWLSYMPETMLNLPPVLPGLYDPIDRQIDFVPTSTPYDPRYMIQGRYLASTQPSTNYVDTGISTGASFQSGFFDRDSFVEIMKGWAKTVVCGRARIGGIPMGVIAVETRTVELEQPADPANFDSDARSIQQAGQVWFPDSAFKTAQAINDFKRENLPLMIFANWRGFSGGMKDMYDQIMKFGAYIVDALREYEQPVFNYIPPFGELRGGAWVVIDPTINLRYMEMYADRMSRGGVLEPEGTVEIKYRAKDLIRTIRRLDPVSRELAAEINLSITGSVNSAKEELERQLAEREKSLFPVYQQAAVMFCDLHDTPGRMLEKGVIREILDWRSSRQFFYWRLKRRLGENKVVKTILSLDPSMGYQSASKCVEQWFNEDKRNDTAQWSQDKVVAEWLEQCQQTLSLDDRMKTLRKQSARHDIHRLFETYPDLLSEILTDATDDQRTQLNQILNTKTKKKMLFNEPWCLSMSLFERSLAIINLLAFLSSLSQWRGQIGSTGILPACGFVRHWKERKMTFLQRPTLCLIISESDNFLLALHWIGIVCAIMAFFAVIPPGICLIGCWLCYSSLVTVSTTFMGLQMHSNLLETTMLYILCSPFVAATPEVFVFIQWSLLFRIMLGGAVGKYTGGDQSWKDGTAMVWHYWTQPLPNPLSPIFYRMPISIHKIETYFTYVSEGVGAILCYTPQIIRWISYVFFLLILLGINVTGNYAHLAPLTITEMILLLNDNVWRSLIPFEFIISFLEYTSIPSYSIAWPFKLLPWIFIGLPYFFISLVPLSATFRDENPFSWPIFTNYSTLPLKLTQLIYQHTYVQRYFLIPWNHLVEWCEYGHDLISPIRLCGRYVKFAHMTKRRWEIIIEGSDDELNWHEYEFKYKPSNINKYLPIVPFCHMPNLDWRLWFLPNDAARGIPPPNWFLVFLERILDHNQAVLSLLGSLPEQFRNRPPKYIRSLLYDYRFTYKCDQDTKALVEKTPHVHIGKTWYRNFVGIYAKANKNEK</sequence>
<dbReference type="InterPro" id="IPR011054">
    <property type="entry name" value="Rudment_hybrid_motif"/>
</dbReference>
<dbReference type="PROSITE" id="PS00866">
    <property type="entry name" value="CPSASE_1"/>
    <property type="match status" value="1"/>
</dbReference>
<evidence type="ECO:0000256" key="9">
    <source>
        <dbReference type="ARBA" id="ARBA00023160"/>
    </source>
</evidence>
<dbReference type="GO" id="GO:0005524">
    <property type="term" value="F:ATP binding"/>
    <property type="evidence" value="ECO:0007669"/>
    <property type="project" value="UniProtKB-UniRule"/>
</dbReference>
<dbReference type="FunFam" id="3.40.50.20:FF:000005">
    <property type="entry name" value="acetyl-CoA carboxylase isoform X2"/>
    <property type="match status" value="1"/>
</dbReference>
<dbReference type="PROSITE" id="PS50989">
    <property type="entry name" value="COA_CT_CTER"/>
    <property type="match status" value="1"/>
</dbReference>